<dbReference type="Pfam" id="PF00004">
    <property type="entry name" value="AAA"/>
    <property type="match status" value="1"/>
</dbReference>
<protein>
    <submittedName>
        <fullName evidence="2">ATP-binding protein</fullName>
    </submittedName>
</protein>
<reference evidence="2 3" key="1">
    <citation type="submission" date="2018-08" db="EMBL/GenBank/DDBJ databases">
        <title>A genome reference for cultivated species of the human gut microbiota.</title>
        <authorList>
            <person name="Zou Y."/>
            <person name="Xue W."/>
            <person name="Luo G."/>
        </authorList>
    </citation>
    <scope>NUCLEOTIDE SEQUENCE [LARGE SCALE GENOMIC DNA]</scope>
    <source>
        <strain evidence="2 3">TM09-19AC</strain>
    </source>
</reference>
<dbReference type="Gene3D" id="3.40.50.300">
    <property type="entry name" value="P-loop containing nucleotide triphosphate hydrolases"/>
    <property type="match status" value="1"/>
</dbReference>
<proteinExistence type="predicted"/>
<dbReference type="InterPro" id="IPR050168">
    <property type="entry name" value="AAA_ATPase_domain"/>
</dbReference>
<comment type="caution">
    <text evidence="2">The sequence shown here is derived from an EMBL/GenBank/DDBJ whole genome shotgun (WGS) entry which is preliminary data.</text>
</comment>
<dbReference type="Proteomes" id="UP000260664">
    <property type="component" value="Unassembled WGS sequence"/>
</dbReference>
<dbReference type="InterPro" id="IPR027417">
    <property type="entry name" value="P-loop_NTPase"/>
</dbReference>
<dbReference type="RefSeq" id="WP_117494906.1">
    <property type="nucleotide sequence ID" value="NZ_QSOI01000006.1"/>
</dbReference>
<name>A0A3E4F6N5_9FIRM</name>
<dbReference type="AlphaFoldDB" id="A0A3E4F6N5"/>
<dbReference type="CDD" id="cd19481">
    <property type="entry name" value="RecA-like_protease"/>
    <property type="match status" value="1"/>
</dbReference>
<dbReference type="PANTHER" id="PTHR23077:SF198">
    <property type="entry name" value="ATP-DEPENDENT ZINC METALLOPROTEASE FTSH"/>
    <property type="match status" value="1"/>
</dbReference>
<dbReference type="InterPro" id="IPR003593">
    <property type="entry name" value="AAA+_ATPase"/>
</dbReference>
<dbReference type="InterPro" id="IPR003959">
    <property type="entry name" value="ATPase_AAA_core"/>
</dbReference>
<dbReference type="SMART" id="SM00382">
    <property type="entry name" value="AAA"/>
    <property type="match status" value="1"/>
</dbReference>
<organism evidence="2 3">
    <name type="scientific">Dorea formicigenerans</name>
    <dbReference type="NCBI Taxonomy" id="39486"/>
    <lineage>
        <taxon>Bacteria</taxon>
        <taxon>Bacillati</taxon>
        <taxon>Bacillota</taxon>
        <taxon>Clostridia</taxon>
        <taxon>Lachnospirales</taxon>
        <taxon>Lachnospiraceae</taxon>
        <taxon>Dorea</taxon>
    </lineage>
</organism>
<gene>
    <name evidence="2" type="ORF">DXD84_06805</name>
</gene>
<keyword evidence="2" id="KW-0067">ATP-binding</keyword>
<sequence>MATGDQIKSLVKAYVDHNDDKFKTVVLQIAAHEAKIGHDNLARELKTQMDKLGSKRGSIVQLTPQNPMLLLSAPDYDMSELIVSEEISEKIHRILNEYRNRNKLYKYGLTNRRKVLIEGDPGTGKTLTASIIASELSLPLYTVQMDKLVTKFMGETSAKLRQIFDSMQSMTGVYLFDEFDAIGADRSLDNEVGEMRRILNSFLQFIEQDSSESIIIAATNNQKLLDQALFRRFDDVLHYALPTDREIRRLFEYKLMNYDEHFYITKELIKSAEGLSHAEIVKVCDDAIKLSILDMQPMTSEKLSTLLQERKDIYTYKEA</sequence>
<dbReference type="PANTHER" id="PTHR23077">
    <property type="entry name" value="AAA-FAMILY ATPASE"/>
    <property type="match status" value="1"/>
</dbReference>
<evidence type="ECO:0000313" key="3">
    <source>
        <dbReference type="Proteomes" id="UP000260664"/>
    </source>
</evidence>
<accession>A0A3E4F6N5</accession>
<feature type="domain" description="AAA+ ATPase" evidence="1">
    <location>
        <begin position="111"/>
        <end position="243"/>
    </location>
</feature>
<evidence type="ECO:0000259" key="1">
    <source>
        <dbReference type="SMART" id="SM00382"/>
    </source>
</evidence>
<dbReference type="GO" id="GO:0016887">
    <property type="term" value="F:ATP hydrolysis activity"/>
    <property type="evidence" value="ECO:0007669"/>
    <property type="project" value="InterPro"/>
</dbReference>
<dbReference type="GO" id="GO:0005524">
    <property type="term" value="F:ATP binding"/>
    <property type="evidence" value="ECO:0007669"/>
    <property type="project" value="UniProtKB-KW"/>
</dbReference>
<keyword evidence="2" id="KW-0547">Nucleotide-binding</keyword>
<dbReference type="SUPFAM" id="SSF52540">
    <property type="entry name" value="P-loop containing nucleoside triphosphate hydrolases"/>
    <property type="match status" value="1"/>
</dbReference>
<evidence type="ECO:0000313" key="2">
    <source>
        <dbReference type="EMBL" id="RGI84645.1"/>
    </source>
</evidence>
<dbReference type="EMBL" id="QSOI01000006">
    <property type="protein sequence ID" value="RGI84645.1"/>
    <property type="molecule type" value="Genomic_DNA"/>
</dbReference>